<sequence length="230" mass="26040">MRRLLHQPLDPVCRKIRLALAEKKLAFETNTVRPWERREEFLALNPASEAPVMIEPDGTIVSNHRVIIDYLDEVYRDPDGGLVLLPGGPVERAEARRIAEWFDVKFAEEVTLNLVDEKITRRFLPRDLGGGPPDTEAVRIGMHNVGYHLDYISFLVERRNWLAGDMLTVADLAAAAHLSSVDYLGNVPWADFPEAKEWYARIKSRPSFRALLADHVAGMPAASHYANLDF</sequence>
<dbReference type="PROSITE" id="PS50404">
    <property type="entry name" value="GST_NTER"/>
    <property type="match status" value="1"/>
</dbReference>
<dbReference type="Gene3D" id="1.20.1050.10">
    <property type="match status" value="1"/>
</dbReference>
<dbReference type="Gene3D" id="3.40.30.10">
    <property type="entry name" value="Glutaredoxin"/>
    <property type="match status" value="1"/>
</dbReference>
<dbReference type="GeneID" id="300655816"/>
<evidence type="ECO:0000259" key="3">
    <source>
        <dbReference type="PROSITE" id="PS50405"/>
    </source>
</evidence>
<comment type="caution">
    <text evidence="4">The sequence shown here is derived from an EMBL/GenBank/DDBJ whole genome shotgun (WGS) entry which is preliminary data.</text>
</comment>
<dbReference type="RefSeq" id="WP_027847060.1">
    <property type="nucleotide sequence ID" value="NZ_BMHN01000001.1"/>
</dbReference>
<dbReference type="PROSITE" id="PS50405">
    <property type="entry name" value="GST_CTER"/>
    <property type="match status" value="1"/>
</dbReference>
<dbReference type="SFLD" id="SFLDG00358">
    <property type="entry name" value="Main_(cytGST)"/>
    <property type="match status" value="1"/>
</dbReference>
<dbReference type="SUPFAM" id="SSF47616">
    <property type="entry name" value="GST C-terminal domain-like"/>
    <property type="match status" value="1"/>
</dbReference>
<dbReference type="InterPro" id="IPR004045">
    <property type="entry name" value="Glutathione_S-Trfase_N"/>
</dbReference>
<dbReference type="GO" id="GO:0004364">
    <property type="term" value="F:glutathione transferase activity"/>
    <property type="evidence" value="ECO:0007669"/>
    <property type="project" value="TreeGrafter"/>
</dbReference>
<keyword evidence="5" id="KW-1185">Reference proteome</keyword>
<dbReference type="SFLD" id="SFLDS00019">
    <property type="entry name" value="Glutathione_Transferase_(cytos"/>
    <property type="match status" value="1"/>
</dbReference>
<evidence type="ECO:0000256" key="1">
    <source>
        <dbReference type="ARBA" id="ARBA00011738"/>
    </source>
</evidence>
<dbReference type="PANTHER" id="PTHR43969">
    <property type="entry name" value="GLUTATHIONE S TRANSFERASE D10, ISOFORM A-RELATED"/>
    <property type="match status" value="1"/>
</dbReference>
<dbReference type="SUPFAM" id="SSF52833">
    <property type="entry name" value="Thioredoxin-like"/>
    <property type="match status" value="1"/>
</dbReference>
<dbReference type="AlphaFoldDB" id="A0A845Q8C2"/>
<dbReference type="Pfam" id="PF00043">
    <property type="entry name" value="GST_C"/>
    <property type="match status" value="1"/>
</dbReference>
<dbReference type="InterPro" id="IPR004046">
    <property type="entry name" value="GST_C"/>
</dbReference>
<reference evidence="4 5" key="1">
    <citation type="journal article" date="2016" name="Int. J. Syst. Evol. Microbiol.">
        <title>Pyruvatibacter mobilis gen. nov., sp. nov., a marine bacterium from the culture broth of Picochlorum sp. 122.</title>
        <authorList>
            <person name="Wang G."/>
            <person name="Tang M."/>
            <person name="Wu H."/>
            <person name="Dai S."/>
            <person name="Li T."/>
            <person name="Chen C."/>
            <person name="He H."/>
            <person name="Fan J."/>
            <person name="Xiang W."/>
            <person name="Li X."/>
        </authorList>
    </citation>
    <scope>NUCLEOTIDE SEQUENCE [LARGE SCALE GENOMIC DNA]</scope>
    <source>
        <strain evidence="4 5">GYP-11</strain>
    </source>
</reference>
<keyword evidence="4" id="KW-0808">Transferase</keyword>
<evidence type="ECO:0000313" key="5">
    <source>
        <dbReference type="Proteomes" id="UP000470384"/>
    </source>
</evidence>
<dbReference type="Proteomes" id="UP000470384">
    <property type="component" value="Unassembled WGS sequence"/>
</dbReference>
<evidence type="ECO:0000259" key="2">
    <source>
        <dbReference type="PROSITE" id="PS50404"/>
    </source>
</evidence>
<feature type="domain" description="GST C-terminal" evidence="3">
    <location>
        <begin position="88"/>
        <end position="230"/>
    </location>
</feature>
<protein>
    <submittedName>
        <fullName evidence="4">Glutathione S-transferase family protein</fullName>
    </submittedName>
</protein>
<comment type="subunit">
    <text evidence="1">Homodimer.</text>
</comment>
<dbReference type="EMBL" id="WXYQ01000004">
    <property type="protein sequence ID" value="NBG94905.1"/>
    <property type="molecule type" value="Genomic_DNA"/>
</dbReference>
<feature type="domain" description="GST N-terminal" evidence="2">
    <location>
        <begin position="1"/>
        <end position="79"/>
    </location>
</feature>
<dbReference type="InterPro" id="IPR010987">
    <property type="entry name" value="Glutathione-S-Trfase_C-like"/>
</dbReference>
<accession>A0A845Q8C2</accession>
<dbReference type="InterPro" id="IPR036249">
    <property type="entry name" value="Thioredoxin-like_sf"/>
</dbReference>
<dbReference type="GO" id="GO:0006749">
    <property type="term" value="P:glutathione metabolic process"/>
    <property type="evidence" value="ECO:0007669"/>
    <property type="project" value="TreeGrafter"/>
</dbReference>
<dbReference type="OrthoDB" id="9794721at2"/>
<organism evidence="4 5">
    <name type="scientific">Pyruvatibacter mobilis</name>
    <dbReference type="NCBI Taxonomy" id="1712261"/>
    <lineage>
        <taxon>Bacteria</taxon>
        <taxon>Pseudomonadati</taxon>
        <taxon>Pseudomonadota</taxon>
        <taxon>Alphaproteobacteria</taxon>
        <taxon>Hyphomicrobiales</taxon>
        <taxon>Parvibaculaceae</taxon>
        <taxon>Pyruvatibacter</taxon>
    </lineage>
</organism>
<gene>
    <name evidence="4" type="ORF">GTQ45_04080</name>
</gene>
<dbReference type="Pfam" id="PF13409">
    <property type="entry name" value="GST_N_2"/>
    <property type="match status" value="1"/>
</dbReference>
<dbReference type="InterPro" id="IPR040079">
    <property type="entry name" value="Glutathione_S-Trfase"/>
</dbReference>
<dbReference type="InterPro" id="IPR036282">
    <property type="entry name" value="Glutathione-S-Trfase_C_sf"/>
</dbReference>
<dbReference type="CDD" id="cd00299">
    <property type="entry name" value="GST_C_family"/>
    <property type="match status" value="1"/>
</dbReference>
<name>A0A845Q8C2_9HYPH</name>
<dbReference type="PANTHER" id="PTHR43969:SF9">
    <property type="entry name" value="GLUTATHIONE S TRANSFERASE D10, ISOFORM A-RELATED"/>
    <property type="match status" value="1"/>
</dbReference>
<proteinExistence type="predicted"/>
<evidence type="ECO:0000313" key="4">
    <source>
        <dbReference type="EMBL" id="NBG94905.1"/>
    </source>
</evidence>